<evidence type="ECO:0000256" key="5">
    <source>
        <dbReference type="ARBA" id="ARBA00022989"/>
    </source>
</evidence>
<comment type="caution">
    <text evidence="9">The sequence shown here is derived from an EMBL/GenBank/DDBJ whole genome shotgun (WGS) entry which is preliminary data.</text>
</comment>
<keyword evidence="4 7" id="KW-0812">Transmembrane</keyword>
<dbReference type="RefSeq" id="WP_318786332.1">
    <property type="nucleotide sequence ID" value="NZ_JAWDKC010000025.1"/>
</dbReference>
<feature type="transmembrane region" description="Helical" evidence="7">
    <location>
        <begin position="69"/>
        <end position="90"/>
    </location>
</feature>
<feature type="transmembrane region" description="Helical" evidence="7">
    <location>
        <begin position="368"/>
        <end position="388"/>
    </location>
</feature>
<gene>
    <name evidence="9" type="primary">kefB</name>
    <name evidence="9" type="ORF">MmiAt1_15030</name>
</gene>
<feature type="transmembrane region" description="Helical" evidence="7">
    <location>
        <begin position="198"/>
        <end position="220"/>
    </location>
</feature>
<evidence type="ECO:0000256" key="6">
    <source>
        <dbReference type="ARBA" id="ARBA00023136"/>
    </source>
</evidence>
<feature type="transmembrane region" description="Helical" evidence="7">
    <location>
        <begin position="33"/>
        <end position="49"/>
    </location>
</feature>
<dbReference type="SUPFAM" id="SSF116726">
    <property type="entry name" value="TrkA C-terminal domain-like"/>
    <property type="match status" value="2"/>
</dbReference>
<dbReference type="PROSITE" id="PS51202">
    <property type="entry name" value="RCK_C"/>
    <property type="match status" value="2"/>
</dbReference>
<evidence type="ECO:0000256" key="7">
    <source>
        <dbReference type="SAM" id="Phobius"/>
    </source>
</evidence>
<evidence type="ECO:0000256" key="1">
    <source>
        <dbReference type="ARBA" id="ARBA00004141"/>
    </source>
</evidence>
<proteinExistence type="inferred from homology"/>
<dbReference type="Proteomes" id="UP001272052">
    <property type="component" value="Unassembled WGS sequence"/>
</dbReference>
<feature type="transmembrane region" description="Helical" evidence="7">
    <location>
        <begin position="309"/>
        <end position="330"/>
    </location>
</feature>
<accession>A0ABU3VR62</accession>
<comment type="subcellular location">
    <subcellularLocation>
        <location evidence="1">Membrane</location>
        <topology evidence="1">Multi-pass membrane protein</topology>
    </subcellularLocation>
</comment>
<dbReference type="Gene3D" id="1.20.1530.20">
    <property type="match status" value="1"/>
</dbReference>
<keyword evidence="5 7" id="KW-1133">Transmembrane helix</keyword>
<dbReference type="Pfam" id="PF00999">
    <property type="entry name" value="Na_H_Exchanger"/>
    <property type="match status" value="1"/>
</dbReference>
<evidence type="ECO:0000313" key="9">
    <source>
        <dbReference type="EMBL" id="MDV0445902.1"/>
    </source>
</evidence>
<keyword evidence="6 7" id="KW-0472">Membrane</keyword>
<dbReference type="Gene3D" id="3.30.70.1450">
    <property type="entry name" value="Regulator of K+ conductance, C-terminal domain"/>
    <property type="match status" value="2"/>
</dbReference>
<reference evidence="9 10" key="1">
    <citation type="submission" date="2023-06" db="EMBL/GenBank/DDBJ databases">
        <title>Genome sequence of Methanimicrococcus sp. At1.</title>
        <authorList>
            <person name="Protasov E."/>
            <person name="Platt K."/>
            <person name="Poehlein A."/>
            <person name="Daniel R."/>
            <person name="Brune A."/>
        </authorList>
    </citation>
    <scope>NUCLEOTIDE SEQUENCE [LARGE SCALE GENOMIC DNA]</scope>
    <source>
        <strain evidence="9 10">At1</strain>
    </source>
</reference>
<feature type="transmembrane region" description="Helical" evidence="7">
    <location>
        <begin position="6"/>
        <end position="26"/>
    </location>
</feature>
<comment type="similarity">
    <text evidence="2">Belongs to the monovalent cation:proton antiporter 2 (CPA2) transporter (TC 2.A.37) family.</text>
</comment>
<organism evidence="9 10">
    <name type="scientific">Methanimicrococcus hacksteinii</name>
    <dbReference type="NCBI Taxonomy" id="3028293"/>
    <lineage>
        <taxon>Archaea</taxon>
        <taxon>Methanobacteriati</taxon>
        <taxon>Methanobacteriota</taxon>
        <taxon>Stenosarchaea group</taxon>
        <taxon>Methanomicrobia</taxon>
        <taxon>Methanosarcinales</taxon>
        <taxon>Methanosarcinaceae</taxon>
        <taxon>Methanimicrococcus</taxon>
    </lineage>
</organism>
<dbReference type="PANTHER" id="PTHR42751">
    <property type="entry name" value="SODIUM/HYDROGEN EXCHANGER FAMILY/TRKA DOMAIN PROTEIN"/>
    <property type="match status" value="1"/>
</dbReference>
<dbReference type="InterPro" id="IPR006037">
    <property type="entry name" value="RCK_C"/>
</dbReference>
<protein>
    <submittedName>
        <fullName evidence="9">Glutathione-regulated potassium-efflux system protein KefB</fullName>
    </submittedName>
</protein>
<dbReference type="PANTHER" id="PTHR42751:SF3">
    <property type="entry name" value="SODIUM_GLUTAMATE SYMPORTER"/>
    <property type="match status" value="1"/>
</dbReference>
<dbReference type="Pfam" id="PF02080">
    <property type="entry name" value="TrkA_C"/>
    <property type="match status" value="2"/>
</dbReference>
<dbReference type="InterPro" id="IPR036721">
    <property type="entry name" value="RCK_C_sf"/>
</dbReference>
<keyword evidence="3" id="KW-0813">Transport</keyword>
<feature type="transmembrane region" description="Helical" evidence="7">
    <location>
        <begin position="434"/>
        <end position="456"/>
    </location>
</feature>
<feature type="domain" description="RCK C-terminal" evidence="8">
    <location>
        <begin position="668"/>
        <end position="753"/>
    </location>
</feature>
<feature type="transmembrane region" description="Helical" evidence="7">
    <location>
        <begin position="510"/>
        <end position="532"/>
    </location>
</feature>
<keyword evidence="10" id="KW-1185">Reference proteome</keyword>
<dbReference type="InterPro" id="IPR006153">
    <property type="entry name" value="Cation/H_exchanger_TM"/>
</dbReference>
<feature type="transmembrane region" description="Helical" evidence="7">
    <location>
        <begin position="538"/>
        <end position="555"/>
    </location>
</feature>
<feature type="transmembrane region" description="Helical" evidence="7">
    <location>
        <begin position="160"/>
        <end position="186"/>
    </location>
</feature>
<evidence type="ECO:0000256" key="2">
    <source>
        <dbReference type="ARBA" id="ARBA00005551"/>
    </source>
</evidence>
<evidence type="ECO:0000256" key="4">
    <source>
        <dbReference type="ARBA" id="ARBA00022692"/>
    </source>
</evidence>
<name>A0ABU3VR62_9EURY</name>
<feature type="transmembrane region" description="Helical" evidence="7">
    <location>
        <begin position="102"/>
        <end position="123"/>
    </location>
</feature>
<feature type="domain" description="RCK C-terminal" evidence="8">
    <location>
        <begin position="583"/>
        <end position="667"/>
    </location>
</feature>
<feature type="transmembrane region" description="Helical" evidence="7">
    <location>
        <begin position="232"/>
        <end position="248"/>
    </location>
</feature>
<feature type="transmembrane region" description="Helical" evidence="7">
    <location>
        <begin position="468"/>
        <end position="489"/>
    </location>
</feature>
<evidence type="ECO:0000259" key="8">
    <source>
        <dbReference type="PROSITE" id="PS51202"/>
    </source>
</evidence>
<feature type="transmembrane region" description="Helical" evidence="7">
    <location>
        <begin position="129"/>
        <end position="148"/>
    </location>
</feature>
<evidence type="ECO:0000256" key="3">
    <source>
        <dbReference type="ARBA" id="ARBA00022448"/>
    </source>
</evidence>
<feature type="transmembrane region" description="Helical" evidence="7">
    <location>
        <begin position="342"/>
        <end position="362"/>
    </location>
</feature>
<sequence length="753" mass="83018">MSMELSPLIMDLALILIAAGVMTLVFKRFKQPLVLGYIVAGLLISGYLAGYLPENIGQYIPSISDSENIAVWADIGVIFLLFGLGLEFSFKKLMKVGGTASITAVTEVVSMLVIGFAIGYLMGWNYMDSLFLGSMLALSSTTIIIKAFEDLKLRGQKFTNVVFGVLVVEDLIAILMMVLLPAIVLAQSSLGIELIESVGKMVFFLVLVFIAGIYILPTVFKYIRKYMNDETLLIVGIGLCLGMVVLSVEAHFSSALGAFIMGSILAETIDGEKIEHVTKPIKDLFGAVFFVSVGMMLDPQVLVDYAGPIVIITLATILGKAFFSSFGVLISGQNLKVSMQSGFSLAQIGEFAFIIAALGLSLKVTSDFLYPVVIAVSVITTFTSPYMIKYSDRAYEAFNKILPARARDFLNNYGSGSKTINKDNTWKKVLKTNIFVVVIYGILLAAIALLSVMYLSPFIKGHIGGWQGSLISVVITLLVMAPFLSALLMSKLKTKNFETLWNDPTFKKGYLVSLMLVRFIIAALVVSYVIFIEFTSKAGMIAVFVIFAISFALWSKTLQKQYTKFEDRFMQNLNERSVSKLKTEADVSALENIHMDTFEVTPTSPVIGKTLAELDFRRKYGVNVVSIIRGDQRYNIPGGSVRIYAWDKIIVLGTDEQMDAFGREIEDHSLEPEKKDETEVILQQFVVEDNSPLLGKPLCDCAIRDKSECLVVGVERDEEIIMNPDGKFVFHEGDIVSVVGEKEKVRNLCCVIT</sequence>
<evidence type="ECO:0000313" key="10">
    <source>
        <dbReference type="Proteomes" id="UP001272052"/>
    </source>
</evidence>
<dbReference type="EMBL" id="JAWDKC010000025">
    <property type="protein sequence ID" value="MDV0445902.1"/>
    <property type="molecule type" value="Genomic_DNA"/>
</dbReference>
<dbReference type="InterPro" id="IPR038770">
    <property type="entry name" value="Na+/solute_symporter_sf"/>
</dbReference>